<organism evidence="1 2">
    <name type="scientific">Trypanosoma rangeli SC58</name>
    <dbReference type="NCBI Taxonomy" id="429131"/>
    <lineage>
        <taxon>Eukaryota</taxon>
        <taxon>Discoba</taxon>
        <taxon>Euglenozoa</taxon>
        <taxon>Kinetoplastea</taxon>
        <taxon>Metakinetoplastina</taxon>
        <taxon>Trypanosomatida</taxon>
        <taxon>Trypanosomatidae</taxon>
        <taxon>Trypanosoma</taxon>
        <taxon>Herpetosoma</taxon>
    </lineage>
</organism>
<name>A0A061IYG5_TRYRA</name>
<comment type="caution">
    <text evidence="1">The sequence shown here is derived from an EMBL/GenBank/DDBJ whole genome shotgun (WGS) entry which is preliminary data.</text>
</comment>
<dbReference type="VEuPathDB" id="TriTrypDB:TRSC58_05397"/>
<accession>A0A061IYG5</accession>
<dbReference type="EMBL" id="AUPL01005397">
    <property type="protein sequence ID" value="ESL06921.1"/>
    <property type="molecule type" value="Genomic_DNA"/>
</dbReference>
<evidence type="ECO:0000313" key="2">
    <source>
        <dbReference type="Proteomes" id="UP000031737"/>
    </source>
</evidence>
<dbReference type="Proteomes" id="UP000031737">
    <property type="component" value="Unassembled WGS sequence"/>
</dbReference>
<sequence length="101" mass="11114">MINDEEICALLLEEIHERFPLHESALESVGSWRVVTCSFTGGVKGFVPYPVVEQDEFTSACLRAVVEVVDALRGRGCAEVFLVFVDSGGSLTFYRANTLRG</sequence>
<reference evidence="1 2" key="1">
    <citation type="submission" date="2013-07" db="EMBL/GenBank/DDBJ databases">
        <authorList>
            <person name="Stoco P.H."/>
            <person name="Wagner G."/>
            <person name="Gerber A."/>
            <person name="Zaha A."/>
            <person name="Thompson C."/>
            <person name="Bartholomeu D.C."/>
            <person name="Luckemeyer D.D."/>
            <person name="Bahia D."/>
            <person name="Loreto E."/>
            <person name="Prestes E.B."/>
            <person name="Lima F.M."/>
            <person name="Rodrigues-Luiz G."/>
            <person name="Vallejo G.A."/>
            <person name="Filho J.F."/>
            <person name="Monteiro K.M."/>
            <person name="Tyler K.M."/>
            <person name="de Almeida L.G."/>
            <person name="Ortiz M.F."/>
            <person name="Siervo M.A."/>
            <person name="de Moraes M.H."/>
            <person name="Cunha O.L."/>
            <person name="Mendonca-Neto R."/>
            <person name="Silva R."/>
            <person name="Teixeira S.M."/>
            <person name="Murta S.M."/>
            <person name="Sincero T.C."/>
            <person name="Mendes T.A."/>
            <person name="Urmenyi T.P."/>
            <person name="Silva V.G."/>
            <person name="da Rocha W.D."/>
            <person name="Andersson B."/>
            <person name="Romanha A.J."/>
            <person name="Steindel M."/>
            <person name="de Vasconcelos A.T."/>
            <person name="Grisard E.C."/>
        </authorList>
    </citation>
    <scope>NUCLEOTIDE SEQUENCE [LARGE SCALE GENOMIC DNA]</scope>
    <source>
        <strain evidence="1 2">SC58</strain>
    </source>
</reference>
<proteinExistence type="predicted"/>
<dbReference type="OrthoDB" id="249538at2759"/>
<evidence type="ECO:0000313" key="1">
    <source>
        <dbReference type="EMBL" id="ESL06921.1"/>
    </source>
</evidence>
<keyword evidence="2" id="KW-1185">Reference proteome</keyword>
<gene>
    <name evidence="1" type="ORF">TRSC58_05397</name>
</gene>
<protein>
    <submittedName>
        <fullName evidence="1">Uncharacterized protein</fullName>
    </submittedName>
</protein>
<dbReference type="AlphaFoldDB" id="A0A061IYG5"/>